<evidence type="ECO:0000313" key="1">
    <source>
        <dbReference type="EMBL" id="MFC1417721.1"/>
    </source>
</evidence>
<proteinExistence type="predicted"/>
<dbReference type="Proteomes" id="UP001592531">
    <property type="component" value="Unassembled WGS sequence"/>
</dbReference>
<reference evidence="1 2" key="1">
    <citation type="submission" date="2024-09" db="EMBL/GenBank/DDBJ databases">
        <authorList>
            <person name="Lee S.D."/>
        </authorList>
    </citation>
    <scope>NUCLEOTIDE SEQUENCE [LARGE SCALE GENOMIC DNA]</scope>
    <source>
        <strain evidence="1 2">N8-3</strain>
    </source>
</reference>
<comment type="caution">
    <text evidence="1">The sequence shown here is derived from an EMBL/GenBank/DDBJ whole genome shotgun (WGS) entry which is preliminary data.</text>
</comment>
<sequence>MAVAVGGVIRVLAALRAVIVVVRLGVRVVVDSGGGCHRMVVMVPVVLHTGYRVMPDPLQPLPSYLL</sequence>
<evidence type="ECO:0008006" key="3">
    <source>
        <dbReference type="Google" id="ProtNLM"/>
    </source>
</evidence>
<name>A0ABV6VVD1_9ACTN</name>
<evidence type="ECO:0000313" key="2">
    <source>
        <dbReference type="Proteomes" id="UP001592531"/>
    </source>
</evidence>
<dbReference type="EMBL" id="JBHFAB010000008">
    <property type="protein sequence ID" value="MFC1417721.1"/>
    <property type="molecule type" value="Genomic_DNA"/>
</dbReference>
<accession>A0ABV6VVD1</accession>
<protein>
    <recommendedName>
        <fullName evidence="3">Secreted protein</fullName>
    </recommendedName>
</protein>
<organism evidence="1 2">
    <name type="scientific">Streptacidiphilus cavernicola</name>
    <dbReference type="NCBI Taxonomy" id="3342716"/>
    <lineage>
        <taxon>Bacteria</taxon>
        <taxon>Bacillati</taxon>
        <taxon>Actinomycetota</taxon>
        <taxon>Actinomycetes</taxon>
        <taxon>Kitasatosporales</taxon>
        <taxon>Streptomycetaceae</taxon>
        <taxon>Streptacidiphilus</taxon>
    </lineage>
</organism>
<dbReference type="RefSeq" id="WP_380536150.1">
    <property type="nucleotide sequence ID" value="NZ_JBHFAB010000008.1"/>
</dbReference>
<gene>
    <name evidence="1" type="ORF">ACEZDE_13840</name>
</gene>
<keyword evidence="2" id="KW-1185">Reference proteome</keyword>